<evidence type="ECO:0000256" key="1">
    <source>
        <dbReference type="ARBA" id="ARBA00005189"/>
    </source>
</evidence>
<accession>A0A5S5DWN7</accession>
<dbReference type="SMART" id="SM00563">
    <property type="entry name" value="PlsC"/>
    <property type="match status" value="1"/>
</dbReference>
<dbReference type="CDD" id="cd07989">
    <property type="entry name" value="LPLAT_AGPAT-like"/>
    <property type="match status" value="1"/>
</dbReference>
<keyword evidence="4" id="KW-1133">Transmembrane helix</keyword>
<dbReference type="PANTHER" id="PTHR10434:SF11">
    <property type="entry name" value="1-ACYL-SN-GLYCEROL-3-PHOSPHATE ACYLTRANSFERASE"/>
    <property type="match status" value="1"/>
</dbReference>
<name>A0A5S5DWN7_9FLAO</name>
<gene>
    <name evidence="6" type="ORF">C7447_101292</name>
</gene>
<organism evidence="6 7">
    <name type="scientific">Tenacibaculum adriaticum</name>
    <dbReference type="NCBI Taxonomy" id="413713"/>
    <lineage>
        <taxon>Bacteria</taxon>
        <taxon>Pseudomonadati</taxon>
        <taxon>Bacteroidota</taxon>
        <taxon>Flavobacteriia</taxon>
        <taxon>Flavobacteriales</taxon>
        <taxon>Flavobacteriaceae</taxon>
        <taxon>Tenacibaculum</taxon>
    </lineage>
</organism>
<dbReference type="InterPro" id="IPR002123">
    <property type="entry name" value="Plipid/glycerol_acylTrfase"/>
</dbReference>
<evidence type="ECO:0000313" key="6">
    <source>
        <dbReference type="EMBL" id="TYP99688.1"/>
    </source>
</evidence>
<keyword evidence="4" id="KW-0472">Membrane</keyword>
<keyword evidence="3 6" id="KW-0012">Acyltransferase</keyword>
<keyword evidence="2 6" id="KW-0808">Transferase</keyword>
<dbReference type="RefSeq" id="WP_148868397.1">
    <property type="nucleotide sequence ID" value="NZ_VNIA01000001.1"/>
</dbReference>
<protein>
    <submittedName>
        <fullName evidence="6">1-acyl-sn-glycerol-3-phosphate acyltransferase</fullName>
    </submittedName>
</protein>
<dbReference type="GO" id="GO:0006654">
    <property type="term" value="P:phosphatidic acid biosynthetic process"/>
    <property type="evidence" value="ECO:0007669"/>
    <property type="project" value="TreeGrafter"/>
</dbReference>
<dbReference type="GO" id="GO:0003841">
    <property type="term" value="F:1-acylglycerol-3-phosphate O-acyltransferase activity"/>
    <property type="evidence" value="ECO:0007669"/>
    <property type="project" value="TreeGrafter"/>
</dbReference>
<dbReference type="Proteomes" id="UP000323136">
    <property type="component" value="Unassembled WGS sequence"/>
</dbReference>
<reference evidence="6 7" key="1">
    <citation type="submission" date="2019-07" db="EMBL/GenBank/DDBJ databases">
        <title>Genomic Encyclopedia of Type Strains, Phase IV (KMG-IV): sequencing the most valuable type-strain genomes for metagenomic binning, comparative biology and taxonomic classification.</title>
        <authorList>
            <person name="Goeker M."/>
        </authorList>
    </citation>
    <scope>NUCLEOTIDE SEQUENCE [LARGE SCALE GENOMIC DNA]</scope>
    <source>
        <strain evidence="6 7">DSM 18961</strain>
    </source>
</reference>
<dbReference type="OrthoDB" id="9803035at2"/>
<proteinExistence type="predicted"/>
<dbReference type="Pfam" id="PF01553">
    <property type="entry name" value="Acyltransferase"/>
    <property type="match status" value="1"/>
</dbReference>
<comment type="pathway">
    <text evidence="1">Lipid metabolism.</text>
</comment>
<sequence>MKIISYILSALFGLTFYLILLIFHPIQWIGLNLFGYDGHKKVVDFMNLILVKTLLILGIPVRFKNEYVIPENETIIFVSNHQSMFDISPIIWNLRKHHPKFVSKIELGKGIPSISYNLRHGGAVLIDRKDRSQAIKALNNFAKRIHDNKWSAVIFPEGTRSRNGHPKAFSTGGLKTIIAHNPEAYIVPISINNSWKIFKYGKFPLGIFSPLTLEVHEPVHLKDNNIDEVLKNVEEHIKSKIYVN</sequence>
<evidence type="ECO:0000313" key="7">
    <source>
        <dbReference type="Proteomes" id="UP000323136"/>
    </source>
</evidence>
<feature type="domain" description="Phospholipid/glycerol acyltransferase" evidence="5">
    <location>
        <begin position="75"/>
        <end position="194"/>
    </location>
</feature>
<comment type="caution">
    <text evidence="6">The sequence shown here is derived from an EMBL/GenBank/DDBJ whole genome shotgun (WGS) entry which is preliminary data.</text>
</comment>
<evidence type="ECO:0000256" key="4">
    <source>
        <dbReference type="SAM" id="Phobius"/>
    </source>
</evidence>
<feature type="transmembrane region" description="Helical" evidence="4">
    <location>
        <begin position="6"/>
        <end position="24"/>
    </location>
</feature>
<dbReference type="EMBL" id="VNIA01000001">
    <property type="protein sequence ID" value="TYP99688.1"/>
    <property type="molecule type" value="Genomic_DNA"/>
</dbReference>
<evidence type="ECO:0000256" key="3">
    <source>
        <dbReference type="ARBA" id="ARBA00023315"/>
    </source>
</evidence>
<dbReference type="SUPFAM" id="SSF69593">
    <property type="entry name" value="Glycerol-3-phosphate (1)-acyltransferase"/>
    <property type="match status" value="1"/>
</dbReference>
<keyword evidence="4" id="KW-0812">Transmembrane</keyword>
<keyword evidence="7" id="KW-1185">Reference proteome</keyword>
<dbReference type="AlphaFoldDB" id="A0A5S5DWN7"/>
<dbReference type="PANTHER" id="PTHR10434">
    <property type="entry name" value="1-ACYL-SN-GLYCEROL-3-PHOSPHATE ACYLTRANSFERASE"/>
    <property type="match status" value="1"/>
</dbReference>
<evidence type="ECO:0000259" key="5">
    <source>
        <dbReference type="SMART" id="SM00563"/>
    </source>
</evidence>
<evidence type="ECO:0000256" key="2">
    <source>
        <dbReference type="ARBA" id="ARBA00022679"/>
    </source>
</evidence>